<proteinExistence type="predicted"/>
<keyword evidence="1" id="KW-1185">Reference proteome</keyword>
<dbReference type="WBParaSite" id="PEQ_0000734701-mRNA-1">
    <property type="protein sequence ID" value="PEQ_0000734701-mRNA-1"/>
    <property type="gene ID" value="PEQ_0000734701"/>
</dbReference>
<sequence length="41" mass="4762">MTAMKHNLQGLEPNFLKFCFAFFQKNHCVSNPSTESCIIRK</sequence>
<accession>A0A914RLN5</accession>
<dbReference type="AlphaFoldDB" id="A0A914RLN5"/>
<name>A0A914RLN5_PAREQ</name>
<protein>
    <submittedName>
        <fullName evidence="2">Uncharacterized protein</fullName>
    </submittedName>
</protein>
<evidence type="ECO:0000313" key="2">
    <source>
        <dbReference type="WBParaSite" id="PEQ_0000734701-mRNA-1"/>
    </source>
</evidence>
<evidence type="ECO:0000313" key="1">
    <source>
        <dbReference type="Proteomes" id="UP000887564"/>
    </source>
</evidence>
<dbReference type="Proteomes" id="UP000887564">
    <property type="component" value="Unplaced"/>
</dbReference>
<reference evidence="2" key="1">
    <citation type="submission" date="2022-11" db="UniProtKB">
        <authorList>
            <consortium name="WormBaseParasite"/>
        </authorList>
    </citation>
    <scope>IDENTIFICATION</scope>
</reference>
<organism evidence="1 2">
    <name type="scientific">Parascaris equorum</name>
    <name type="common">Equine roundworm</name>
    <dbReference type="NCBI Taxonomy" id="6256"/>
    <lineage>
        <taxon>Eukaryota</taxon>
        <taxon>Metazoa</taxon>
        <taxon>Ecdysozoa</taxon>
        <taxon>Nematoda</taxon>
        <taxon>Chromadorea</taxon>
        <taxon>Rhabditida</taxon>
        <taxon>Spirurina</taxon>
        <taxon>Ascaridomorpha</taxon>
        <taxon>Ascaridoidea</taxon>
        <taxon>Ascarididae</taxon>
        <taxon>Parascaris</taxon>
    </lineage>
</organism>